<name>A0A183IMW8_9BILA</name>
<evidence type="ECO:0000259" key="1">
    <source>
        <dbReference type="Pfam" id="PF12937"/>
    </source>
</evidence>
<evidence type="ECO:0000313" key="3">
    <source>
        <dbReference type="Proteomes" id="UP000270296"/>
    </source>
</evidence>
<dbReference type="AlphaFoldDB" id="A0A183IMW8"/>
<accession>A0A183IMW8</accession>
<evidence type="ECO:0000313" key="4">
    <source>
        <dbReference type="WBParaSite" id="SBAD_0000516701-mRNA-1"/>
    </source>
</evidence>
<dbReference type="SUPFAM" id="SSF81383">
    <property type="entry name" value="F-box domain"/>
    <property type="match status" value="1"/>
</dbReference>
<dbReference type="Gene3D" id="1.20.1280.50">
    <property type="match status" value="1"/>
</dbReference>
<sequence length="282" mass="31628">MTDSFFSAAIENLRNVTILYLREMNLASISNACAEKLANKQVIRQIVLHDCLNYTSIADFERLRPQLMIVKGPLKGLRTFLAGADSTEEHTHTSELLSQLSSLEDLAKTEQENVTDEVETAALSQTLSLPILLVAAMSAVDFTDVLPELLCVRIFRHVDLRTRCKAEATSKRWQRLILDSYDKDTSAVWLYVIFRSNGISGHDNMSVQVSSDGPIFWSNQMIYVYLCACHFSIRHEPELRAPKHASGIFINIPAAKRQPTSPDDEQSILSALSFVLVPERAT</sequence>
<dbReference type="WBParaSite" id="SBAD_0000516701-mRNA-1">
    <property type="protein sequence ID" value="SBAD_0000516701-mRNA-1"/>
    <property type="gene ID" value="SBAD_0000516701"/>
</dbReference>
<reference evidence="2 3" key="2">
    <citation type="submission" date="2018-11" db="EMBL/GenBank/DDBJ databases">
        <authorList>
            <consortium name="Pathogen Informatics"/>
        </authorList>
    </citation>
    <scope>NUCLEOTIDE SEQUENCE [LARGE SCALE GENOMIC DNA]</scope>
</reference>
<dbReference type="InterPro" id="IPR001810">
    <property type="entry name" value="F-box_dom"/>
</dbReference>
<keyword evidence="3" id="KW-1185">Reference proteome</keyword>
<dbReference type="Pfam" id="PF12937">
    <property type="entry name" value="F-box-like"/>
    <property type="match status" value="1"/>
</dbReference>
<dbReference type="OrthoDB" id="5824934at2759"/>
<gene>
    <name evidence="2" type="ORF">SBAD_LOCUS4964</name>
</gene>
<feature type="domain" description="F-box" evidence="1">
    <location>
        <begin position="144"/>
        <end position="180"/>
    </location>
</feature>
<protein>
    <submittedName>
        <fullName evidence="4">F-box domain-containing protein</fullName>
    </submittedName>
</protein>
<proteinExistence type="predicted"/>
<dbReference type="EMBL" id="UZAM01008660">
    <property type="protein sequence ID" value="VDP05869.1"/>
    <property type="molecule type" value="Genomic_DNA"/>
</dbReference>
<dbReference type="Proteomes" id="UP000270296">
    <property type="component" value="Unassembled WGS sequence"/>
</dbReference>
<reference evidence="4" key="1">
    <citation type="submission" date="2016-06" db="UniProtKB">
        <authorList>
            <consortium name="WormBaseParasite"/>
        </authorList>
    </citation>
    <scope>IDENTIFICATION</scope>
</reference>
<evidence type="ECO:0000313" key="2">
    <source>
        <dbReference type="EMBL" id="VDP05869.1"/>
    </source>
</evidence>
<dbReference type="InterPro" id="IPR036047">
    <property type="entry name" value="F-box-like_dom_sf"/>
</dbReference>
<organism evidence="4">
    <name type="scientific">Soboliphyme baturini</name>
    <dbReference type="NCBI Taxonomy" id="241478"/>
    <lineage>
        <taxon>Eukaryota</taxon>
        <taxon>Metazoa</taxon>
        <taxon>Ecdysozoa</taxon>
        <taxon>Nematoda</taxon>
        <taxon>Enoplea</taxon>
        <taxon>Dorylaimia</taxon>
        <taxon>Dioctophymatida</taxon>
        <taxon>Dioctophymatoidea</taxon>
        <taxon>Soboliphymatidae</taxon>
        <taxon>Soboliphyme</taxon>
    </lineage>
</organism>